<reference evidence="1 2" key="1">
    <citation type="journal article" date="2024" name="Genome Biol. Evol.">
        <title>Chromosome-level genome assembly of the viviparous eelpout Zoarces viviparus.</title>
        <authorList>
            <person name="Fuhrmann N."/>
            <person name="Brasseur M.V."/>
            <person name="Bakowski C.E."/>
            <person name="Podsiadlowski L."/>
            <person name="Prost S."/>
            <person name="Krehenwinkel H."/>
            <person name="Mayer C."/>
        </authorList>
    </citation>
    <scope>NUCLEOTIDE SEQUENCE [LARGE SCALE GENOMIC DNA]</scope>
    <source>
        <strain evidence="1">NO-MEL_2022_Ind0_liver</strain>
    </source>
</reference>
<dbReference type="EMBL" id="JBCEZU010000538">
    <property type="protein sequence ID" value="KAK9517859.1"/>
    <property type="molecule type" value="Genomic_DNA"/>
</dbReference>
<dbReference type="AlphaFoldDB" id="A0AAW1E5W8"/>
<gene>
    <name evidence="1" type="ORF">VZT92_023198</name>
</gene>
<protein>
    <submittedName>
        <fullName evidence="1">Uncharacterized protein</fullName>
    </submittedName>
</protein>
<name>A0AAW1E5W8_ZOAVI</name>
<sequence length="80" mass="8830">MPGIEKGLRVAVELPQPERPARDCQQCIPTQRACLPPDSYSNNRVCLELLPNKTAGVVVRADGVNLLHHTTRGVFLDAWP</sequence>
<evidence type="ECO:0000313" key="1">
    <source>
        <dbReference type="EMBL" id="KAK9517859.1"/>
    </source>
</evidence>
<evidence type="ECO:0000313" key="2">
    <source>
        <dbReference type="Proteomes" id="UP001488805"/>
    </source>
</evidence>
<comment type="caution">
    <text evidence="1">The sequence shown here is derived from an EMBL/GenBank/DDBJ whole genome shotgun (WGS) entry which is preliminary data.</text>
</comment>
<proteinExistence type="predicted"/>
<keyword evidence="2" id="KW-1185">Reference proteome</keyword>
<accession>A0AAW1E5W8</accession>
<organism evidence="1 2">
    <name type="scientific">Zoarces viviparus</name>
    <name type="common">Viviparous eelpout</name>
    <name type="synonym">Blennius viviparus</name>
    <dbReference type="NCBI Taxonomy" id="48416"/>
    <lineage>
        <taxon>Eukaryota</taxon>
        <taxon>Metazoa</taxon>
        <taxon>Chordata</taxon>
        <taxon>Craniata</taxon>
        <taxon>Vertebrata</taxon>
        <taxon>Euteleostomi</taxon>
        <taxon>Actinopterygii</taxon>
        <taxon>Neopterygii</taxon>
        <taxon>Teleostei</taxon>
        <taxon>Neoteleostei</taxon>
        <taxon>Acanthomorphata</taxon>
        <taxon>Eupercaria</taxon>
        <taxon>Perciformes</taxon>
        <taxon>Cottioidei</taxon>
        <taxon>Zoarcales</taxon>
        <taxon>Zoarcidae</taxon>
        <taxon>Zoarcinae</taxon>
        <taxon>Zoarces</taxon>
    </lineage>
</organism>
<dbReference type="Proteomes" id="UP001488805">
    <property type="component" value="Unassembled WGS sequence"/>
</dbReference>